<reference evidence="1 2" key="1">
    <citation type="submission" date="2018-10" db="EMBL/GenBank/DDBJ databases">
        <authorList>
            <person name="Ekblom R."/>
            <person name="Jareborg N."/>
        </authorList>
    </citation>
    <scope>NUCLEOTIDE SEQUENCE [LARGE SCALE GENOMIC DNA]</scope>
    <source>
        <tissue evidence="1">Muscle</tissue>
    </source>
</reference>
<evidence type="ECO:0000313" key="2">
    <source>
        <dbReference type="Proteomes" id="UP000269945"/>
    </source>
</evidence>
<sequence>MKTARTPDGLHCLKAEKQIHTGVVWPYCVGLGVSDLRILWQTCHHTEGWCHHPGFLL</sequence>
<name>A0A9X9LFW3_GULGU</name>
<dbReference type="EMBL" id="CYRY02002556">
    <property type="protein sequence ID" value="VCW67267.1"/>
    <property type="molecule type" value="Genomic_DNA"/>
</dbReference>
<evidence type="ECO:0000313" key="1">
    <source>
        <dbReference type="EMBL" id="VCW67267.1"/>
    </source>
</evidence>
<proteinExistence type="predicted"/>
<accession>A0A9X9LFW3</accession>
<dbReference type="AlphaFoldDB" id="A0A9X9LFW3"/>
<comment type="caution">
    <text evidence="1">The sequence shown here is derived from an EMBL/GenBank/DDBJ whole genome shotgun (WGS) entry which is preliminary data.</text>
</comment>
<feature type="non-terminal residue" evidence="1">
    <location>
        <position position="57"/>
    </location>
</feature>
<keyword evidence="2" id="KW-1185">Reference proteome</keyword>
<protein>
    <submittedName>
        <fullName evidence="1">Uncharacterized protein</fullName>
    </submittedName>
</protein>
<gene>
    <name evidence="1" type="ORF">BN2614_LOCUS1</name>
</gene>
<dbReference type="Proteomes" id="UP000269945">
    <property type="component" value="Unassembled WGS sequence"/>
</dbReference>
<organism evidence="1 2">
    <name type="scientific">Gulo gulo</name>
    <name type="common">Wolverine</name>
    <name type="synonym">Gluton</name>
    <dbReference type="NCBI Taxonomy" id="48420"/>
    <lineage>
        <taxon>Eukaryota</taxon>
        <taxon>Metazoa</taxon>
        <taxon>Chordata</taxon>
        <taxon>Craniata</taxon>
        <taxon>Vertebrata</taxon>
        <taxon>Euteleostomi</taxon>
        <taxon>Mammalia</taxon>
        <taxon>Eutheria</taxon>
        <taxon>Laurasiatheria</taxon>
        <taxon>Carnivora</taxon>
        <taxon>Caniformia</taxon>
        <taxon>Musteloidea</taxon>
        <taxon>Mustelidae</taxon>
        <taxon>Guloninae</taxon>
        <taxon>Gulo</taxon>
    </lineage>
</organism>